<dbReference type="InterPro" id="IPR010432">
    <property type="entry name" value="RDD"/>
</dbReference>
<keyword evidence="2" id="KW-1003">Cell membrane</keyword>
<accession>A0ABN6F9Y2</accession>
<dbReference type="Pfam" id="PF06271">
    <property type="entry name" value="RDD"/>
    <property type="match status" value="1"/>
</dbReference>
<keyword evidence="5 6" id="KW-0472">Membrane</keyword>
<name>A0ABN6F9Y2_9BACT</name>
<dbReference type="InterPro" id="IPR051791">
    <property type="entry name" value="Pra-immunoreactive"/>
</dbReference>
<feature type="transmembrane region" description="Helical" evidence="6">
    <location>
        <begin position="212"/>
        <end position="232"/>
    </location>
</feature>
<evidence type="ECO:0000313" key="8">
    <source>
        <dbReference type="EMBL" id="BCS99026.1"/>
    </source>
</evidence>
<feature type="transmembrane region" description="Helical" evidence="6">
    <location>
        <begin position="20"/>
        <end position="44"/>
    </location>
</feature>
<evidence type="ECO:0000256" key="5">
    <source>
        <dbReference type="ARBA" id="ARBA00023136"/>
    </source>
</evidence>
<organism evidence="8 9">
    <name type="scientific">Desulfoluna limicola</name>
    <dbReference type="NCBI Taxonomy" id="2810562"/>
    <lineage>
        <taxon>Bacteria</taxon>
        <taxon>Pseudomonadati</taxon>
        <taxon>Thermodesulfobacteriota</taxon>
        <taxon>Desulfobacteria</taxon>
        <taxon>Desulfobacterales</taxon>
        <taxon>Desulfolunaceae</taxon>
        <taxon>Desulfoluna</taxon>
    </lineage>
</organism>
<sequence length="281" mass="32494">MNSSYETPKYAGFWIRALAFQIDISIIALPICLIGTMSIVLLAFLNLPFHFPVKIFILMFLVILPVYFVSSTMSSGQATLGKRTCNIYVGNALDKSPISFIQTIGRLAFVSLLFVPKFLSKLNPSANTSQNLIFLIWALFILFSFLLFMSALTREKTAFHDLIFKTRVFRGVPEKNKSDFDANCHPQYILFPMLLAFYSIVLPIFTTTSKSLVLLILTLLYSILFFIFLFYYKRRNNRIYEKFSFFKTLPYIKQFLLYLSPAILLVMLNYGLIFYIKLQMS</sequence>
<keyword evidence="4 6" id="KW-1133">Transmembrane helix</keyword>
<evidence type="ECO:0000256" key="6">
    <source>
        <dbReference type="SAM" id="Phobius"/>
    </source>
</evidence>
<feature type="transmembrane region" description="Helical" evidence="6">
    <location>
        <begin position="255"/>
        <end position="276"/>
    </location>
</feature>
<feature type="transmembrane region" description="Helical" evidence="6">
    <location>
        <begin position="98"/>
        <end position="119"/>
    </location>
</feature>
<feature type="transmembrane region" description="Helical" evidence="6">
    <location>
        <begin position="131"/>
        <end position="152"/>
    </location>
</feature>
<evidence type="ECO:0000256" key="1">
    <source>
        <dbReference type="ARBA" id="ARBA00004651"/>
    </source>
</evidence>
<evidence type="ECO:0000256" key="2">
    <source>
        <dbReference type="ARBA" id="ARBA00022475"/>
    </source>
</evidence>
<feature type="domain" description="RDD" evidence="7">
    <location>
        <begin position="10"/>
        <end position="163"/>
    </location>
</feature>
<protein>
    <recommendedName>
        <fullName evidence="7">RDD domain-containing protein</fullName>
    </recommendedName>
</protein>
<proteinExistence type="predicted"/>
<gene>
    <name evidence="8" type="ORF">DSLASN_46580</name>
</gene>
<evidence type="ECO:0000256" key="4">
    <source>
        <dbReference type="ARBA" id="ARBA00022989"/>
    </source>
</evidence>
<keyword evidence="9" id="KW-1185">Reference proteome</keyword>
<feature type="transmembrane region" description="Helical" evidence="6">
    <location>
        <begin position="188"/>
        <end position="205"/>
    </location>
</feature>
<dbReference type="EMBL" id="AP024488">
    <property type="protein sequence ID" value="BCS99026.1"/>
    <property type="molecule type" value="Genomic_DNA"/>
</dbReference>
<dbReference type="PANTHER" id="PTHR36115">
    <property type="entry name" value="PROLINE-RICH ANTIGEN HOMOLOG-RELATED"/>
    <property type="match status" value="1"/>
</dbReference>
<evidence type="ECO:0000256" key="3">
    <source>
        <dbReference type="ARBA" id="ARBA00022692"/>
    </source>
</evidence>
<dbReference type="RefSeq" id="WP_236890380.1">
    <property type="nucleotide sequence ID" value="NZ_AP024488.1"/>
</dbReference>
<evidence type="ECO:0000313" key="9">
    <source>
        <dbReference type="Proteomes" id="UP001320148"/>
    </source>
</evidence>
<evidence type="ECO:0000259" key="7">
    <source>
        <dbReference type="Pfam" id="PF06271"/>
    </source>
</evidence>
<dbReference type="PANTHER" id="PTHR36115:SF6">
    <property type="entry name" value="PROLINE-RICH ANTIGEN HOMOLOG"/>
    <property type="match status" value="1"/>
</dbReference>
<dbReference type="Proteomes" id="UP001320148">
    <property type="component" value="Chromosome"/>
</dbReference>
<reference evidence="8 9" key="1">
    <citation type="submission" date="2021-02" db="EMBL/GenBank/DDBJ databases">
        <title>Complete genome of Desulfoluna sp. strain ASN36.</title>
        <authorList>
            <person name="Takahashi A."/>
            <person name="Kojima H."/>
            <person name="Fukui M."/>
        </authorList>
    </citation>
    <scope>NUCLEOTIDE SEQUENCE [LARGE SCALE GENOMIC DNA]</scope>
    <source>
        <strain evidence="8 9">ASN36</strain>
    </source>
</reference>
<keyword evidence="3 6" id="KW-0812">Transmembrane</keyword>
<comment type="subcellular location">
    <subcellularLocation>
        <location evidence="1">Cell membrane</location>
        <topology evidence="1">Multi-pass membrane protein</topology>
    </subcellularLocation>
</comment>
<feature type="transmembrane region" description="Helical" evidence="6">
    <location>
        <begin position="51"/>
        <end position="70"/>
    </location>
</feature>